<sequence length="281" mass="29396">MNPSHLRGFLAVLRAGGVTAAAARLGVAPSSVSGQVRALERDLGVRLFDRTGAGMRPTRAGQRLGRHAEDLLGYVERVRAEVTGRHAGVRVGALETLVAGLLPEMLDRLADRHPDLTVLARPMQRGALLAALAADDLDAGLFLDTGDTLGGLGFAPPPGTTLDFLDVADVPLVLVGAPDRPEGPLLCTEPGCSFWLAADRVLGTAADRVELGTVGVIRAWAAGGRGHALLPEFAVADDLATGRLVRLPQPAAAPLSLRLAWRTGRDRTDADLRAVLYALSA</sequence>
<dbReference type="PROSITE" id="PS50931">
    <property type="entry name" value="HTH_LYSR"/>
    <property type="match status" value="1"/>
</dbReference>
<dbReference type="SUPFAM" id="SSF46785">
    <property type="entry name" value="Winged helix' DNA-binding domain"/>
    <property type="match status" value="1"/>
</dbReference>
<evidence type="ECO:0000256" key="1">
    <source>
        <dbReference type="ARBA" id="ARBA00009437"/>
    </source>
</evidence>
<keyword evidence="3" id="KW-0238">DNA-binding</keyword>
<protein>
    <submittedName>
        <fullName evidence="6">LysR family transcriptional regulator</fullName>
    </submittedName>
</protein>
<evidence type="ECO:0000256" key="2">
    <source>
        <dbReference type="ARBA" id="ARBA00023015"/>
    </source>
</evidence>
<dbReference type="InterPro" id="IPR000847">
    <property type="entry name" value="LysR_HTH_N"/>
</dbReference>
<organism evidence="6 7">
    <name type="scientific">Actinocatenispora rupis</name>
    <dbReference type="NCBI Taxonomy" id="519421"/>
    <lineage>
        <taxon>Bacteria</taxon>
        <taxon>Bacillati</taxon>
        <taxon>Actinomycetota</taxon>
        <taxon>Actinomycetes</taxon>
        <taxon>Micromonosporales</taxon>
        <taxon>Micromonosporaceae</taxon>
        <taxon>Actinocatenispora</taxon>
    </lineage>
</organism>
<evidence type="ECO:0000256" key="4">
    <source>
        <dbReference type="ARBA" id="ARBA00023163"/>
    </source>
</evidence>
<dbReference type="Gene3D" id="1.10.10.10">
    <property type="entry name" value="Winged helix-like DNA-binding domain superfamily/Winged helix DNA-binding domain"/>
    <property type="match status" value="1"/>
</dbReference>
<dbReference type="RefSeq" id="WP_203657675.1">
    <property type="nucleotide sequence ID" value="NZ_BAAAZM010000001.1"/>
</dbReference>
<dbReference type="PANTHER" id="PTHR30126">
    <property type="entry name" value="HTH-TYPE TRANSCRIPTIONAL REGULATOR"/>
    <property type="match status" value="1"/>
</dbReference>
<keyword evidence="2" id="KW-0805">Transcription regulation</keyword>
<dbReference type="SUPFAM" id="SSF53850">
    <property type="entry name" value="Periplasmic binding protein-like II"/>
    <property type="match status" value="1"/>
</dbReference>
<dbReference type="EMBL" id="BOMB01000013">
    <property type="protein sequence ID" value="GID11671.1"/>
    <property type="molecule type" value="Genomic_DNA"/>
</dbReference>
<dbReference type="InterPro" id="IPR036390">
    <property type="entry name" value="WH_DNA-bd_sf"/>
</dbReference>
<dbReference type="PRINTS" id="PR00039">
    <property type="entry name" value="HTHLYSR"/>
</dbReference>
<dbReference type="CDD" id="cd05466">
    <property type="entry name" value="PBP2_LTTR_substrate"/>
    <property type="match status" value="1"/>
</dbReference>
<reference evidence="6" key="1">
    <citation type="submission" date="2021-01" db="EMBL/GenBank/DDBJ databases">
        <title>Whole genome shotgun sequence of Actinocatenispora rupis NBRC 107355.</title>
        <authorList>
            <person name="Komaki H."/>
            <person name="Tamura T."/>
        </authorList>
    </citation>
    <scope>NUCLEOTIDE SEQUENCE</scope>
    <source>
        <strain evidence="6">NBRC 107355</strain>
    </source>
</reference>
<dbReference type="Gene3D" id="3.40.190.10">
    <property type="entry name" value="Periplasmic binding protein-like II"/>
    <property type="match status" value="1"/>
</dbReference>
<dbReference type="Pfam" id="PF00126">
    <property type="entry name" value="HTH_1"/>
    <property type="match status" value="1"/>
</dbReference>
<dbReference type="GO" id="GO:0000976">
    <property type="term" value="F:transcription cis-regulatory region binding"/>
    <property type="evidence" value="ECO:0007669"/>
    <property type="project" value="TreeGrafter"/>
</dbReference>
<gene>
    <name evidence="6" type="ORF">Aru02nite_25600</name>
</gene>
<proteinExistence type="inferred from homology"/>
<dbReference type="InterPro" id="IPR036388">
    <property type="entry name" value="WH-like_DNA-bd_sf"/>
</dbReference>
<dbReference type="InterPro" id="IPR005119">
    <property type="entry name" value="LysR_subst-bd"/>
</dbReference>
<accession>A0A8J3J4W6</accession>
<keyword evidence="7" id="KW-1185">Reference proteome</keyword>
<comment type="similarity">
    <text evidence="1">Belongs to the LysR transcriptional regulatory family.</text>
</comment>
<dbReference type="Proteomes" id="UP000612808">
    <property type="component" value="Unassembled WGS sequence"/>
</dbReference>
<name>A0A8J3J4W6_9ACTN</name>
<dbReference type="GO" id="GO:0003700">
    <property type="term" value="F:DNA-binding transcription factor activity"/>
    <property type="evidence" value="ECO:0007669"/>
    <property type="project" value="InterPro"/>
</dbReference>
<dbReference type="FunFam" id="1.10.10.10:FF:000001">
    <property type="entry name" value="LysR family transcriptional regulator"/>
    <property type="match status" value="1"/>
</dbReference>
<feature type="domain" description="HTH lysR-type" evidence="5">
    <location>
        <begin position="1"/>
        <end position="58"/>
    </location>
</feature>
<evidence type="ECO:0000259" key="5">
    <source>
        <dbReference type="PROSITE" id="PS50931"/>
    </source>
</evidence>
<evidence type="ECO:0000313" key="6">
    <source>
        <dbReference type="EMBL" id="GID11671.1"/>
    </source>
</evidence>
<comment type="caution">
    <text evidence="6">The sequence shown here is derived from an EMBL/GenBank/DDBJ whole genome shotgun (WGS) entry which is preliminary data.</text>
</comment>
<evidence type="ECO:0000256" key="3">
    <source>
        <dbReference type="ARBA" id="ARBA00023125"/>
    </source>
</evidence>
<dbReference type="Gene3D" id="3.40.190.290">
    <property type="match status" value="1"/>
</dbReference>
<dbReference type="PANTHER" id="PTHR30126:SF39">
    <property type="entry name" value="HTH-TYPE TRANSCRIPTIONAL REGULATOR CYSL"/>
    <property type="match status" value="1"/>
</dbReference>
<dbReference type="AlphaFoldDB" id="A0A8J3J4W6"/>
<keyword evidence="4" id="KW-0804">Transcription</keyword>
<evidence type="ECO:0000313" key="7">
    <source>
        <dbReference type="Proteomes" id="UP000612808"/>
    </source>
</evidence>
<dbReference type="Pfam" id="PF03466">
    <property type="entry name" value="LysR_substrate"/>
    <property type="match status" value="1"/>
</dbReference>